<dbReference type="InterPro" id="IPR027417">
    <property type="entry name" value="P-loop_NTPase"/>
</dbReference>
<organism evidence="10 11">
    <name type="scientific">Piloderma croceum (strain F 1598)</name>
    <dbReference type="NCBI Taxonomy" id="765440"/>
    <lineage>
        <taxon>Eukaryota</taxon>
        <taxon>Fungi</taxon>
        <taxon>Dikarya</taxon>
        <taxon>Basidiomycota</taxon>
        <taxon>Agaricomycotina</taxon>
        <taxon>Agaricomycetes</taxon>
        <taxon>Agaricomycetidae</taxon>
        <taxon>Atheliales</taxon>
        <taxon>Atheliaceae</taxon>
        <taxon>Piloderma</taxon>
    </lineage>
</organism>
<evidence type="ECO:0000256" key="9">
    <source>
        <dbReference type="PIRSR" id="PIRSR601019-1"/>
    </source>
</evidence>
<dbReference type="Gene3D" id="3.40.50.300">
    <property type="entry name" value="P-loop containing nucleotide triphosphate hydrolases"/>
    <property type="match status" value="1"/>
</dbReference>
<dbReference type="GO" id="GO:0046872">
    <property type="term" value="F:metal ion binding"/>
    <property type="evidence" value="ECO:0007669"/>
    <property type="project" value="UniProtKB-KW"/>
</dbReference>
<dbReference type="GO" id="GO:0005525">
    <property type="term" value="F:GTP binding"/>
    <property type="evidence" value="ECO:0007669"/>
    <property type="project" value="UniProtKB-KW"/>
</dbReference>
<sequence>YVPTEMDILHAGQKNTGITETRFKYGIHMFDVGGQRLEQKKWIRCFEGVTSSIFCTVLSEYDQVLLEESNMNHVVELLILFGSVINSCWSLRTSIILFFNKIDVFKSKVPKVILLSRSLLHSELILPHHRRRFANSI</sequence>
<evidence type="ECO:0000256" key="4">
    <source>
        <dbReference type="ARBA" id="ARBA00022842"/>
    </source>
</evidence>
<proteinExistence type="predicted"/>
<keyword evidence="6" id="KW-0564">Palmitate</keyword>
<dbReference type="STRING" id="765440.A0A0C3GCW8"/>
<dbReference type="EMBL" id="KN832977">
    <property type="protein sequence ID" value="KIM88491.1"/>
    <property type="molecule type" value="Genomic_DNA"/>
</dbReference>
<dbReference type="PANTHER" id="PTHR10218">
    <property type="entry name" value="GTP-BINDING PROTEIN ALPHA SUBUNIT"/>
    <property type="match status" value="1"/>
</dbReference>
<dbReference type="GO" id="GO:0031683">
    <property type="term" value="F:G-protein beta/gamma-subunit complex binding"/>
    <property type="evidence" value="ECO:0007669"/>
    <property type="project" value="InterPro"/>
</dbReference>
<keyword evidence="3 9" id="KW-0547">Nucleotide-binding</keyword>
<dbReference type="FunFam" id="3.40.50.300:FF:003800">
    <property type="entry name" value="Guanine nucleotide-binding protein G(k) subunit alpha"/>
    <property type="match status" value="1"/>
</dbReference>
<dbReference type="Proteomes" id="UP000054166">
    <property type="component" value="Unassembled WGS sequence"/>
</dbReference>
<evidence type="ECO:0000256" key="2">
    <source>
        <dbReference type="ARBA" id="ARBA00022723"/>
    </source>
</evidence>
<dbReference type="SUPFAM" id="SSF52540">
    <property type="entry name" value="P-loop containing nucleoside triphosphate hydrolases"/>
    <property type="match status" value="1"/>
</dbReference>
<dbReference type="InterPro" id="IPR011025">
    <property type="entry name" value="GproteinA_insert"/>
</dbReference>
<dbReference type="HOGENOM" id="CLU_1870066_0_0_1"/>
<dbReference type="Pfam" id="PF00503">
    <property type="entry name" value="G-alpha"/>
    <property type="match status" value="1"/>
</dbReference>
<dbReference type="PANTHER" id="PTHR10218:SF369">
    <property type="entry name" value="GUANINE NUCLEOTIDE-BINDING PROTEIN ALPHA-2 SUBUNIT"/>
    <property type="match status" value="1"/>
</dbReference>
<feature type="binding site" evidence="9">
    <location>
        <begin position="100"/>
        <end position="103"/>
    </location>
    <ligand>
        <name>GTP</name>
        <dbReference type="ChEBI" id="CHEBI:37565"/>
    </ligand>
</feature>
<dbReference type="GO" id="GO:0003924">
    <property type="term" value="F:GTPase activity"/>
    <property type="evidence" value="ECO:0007669"/>
    <property type="project" value="InterPro"/>
</dbReference>
<dbReference type="SMART" id="SM00275">
    <property type="entry name" value="G_alpha"/>
    <property type="match status" value="1"/>
</dbReference>
<evidence type="ECO:0000256" key="8">
    <source>
        <dbReference type="ARBA" id="ARBA00023288"/>
    </source>
</evidence>
<keyword evidence="7" id="KW-0807">Transducer</keyword>
<name>A0A0C3GCW8_PILCF</name>
<keyword evidence="5 9" id="KW-0342">GTP-binding</keyword>
<dbReference type="AlphaFoldDB" id="A0A0C3GCW8"/>
<keyword evidence="4" id="KW-0460">Magnesium</keyword>
<dbReference type="InterPro" id="IPR001019">
    <property type="entry name" value="Gprotein_alpha_su"/>
</dbReference>
<evidence type="ECO:0000256" key="6">
    <source>
        <dbReference type="ARBA" id="ARBA00023139"/>
    </source>
</evidence>
<keyword evidence="2" id="KW-0479">Metal-binding</keyword>
<evidence type="ECO:0000256" key="7">
    <source>
        <dbReference type="ARBA" id="ARBA00023224"/>
    </source>
</evidence>
<dbReference type="GO" id="GO:0005834">
    <property type="term" value="C:heterotrimeric G-protein complex"/>
    <property type="evidence" value="ECO:0007669"/>
    <property type="project" value="TreeGrafter"/>
</dbReference>
<keyword evidence="8" id="KW-0449">Lipoprotein</keyword>
<evidence type="ECO:0000256" key="1">
    <source>
        <dbReference type="ARBA" id="ARBA00022707"/>
    </source>
</evidence>
<evidence type="ECO:0000313" key="11">
    <source>
        <dbReference type="Proteomes" id="UP000054166"/>
    </source>
</evidence>
<evidence type="ECO:0000313" key="10">
    <source>
        <dbReference type="EMBL" id="KIM88491.1"/>
    </source>
</evidence>
<keyword evidence="11" id="KW-1185">Reference proteome</keyword>
<evidence type="ECO:0000256" key="3">
    <source>
        <dbReference type="ARBA" id="ARBA00022741"/>
    </source>
</evidence>
<dbReference type="InParanoid" id="A0A0C3GCW8"/>
<protein>
    <submittedName>
        <fullName evidence="10">Uncharacterized protein</fullName>
    </submittedName>
</protein>
<evidence type="ECO:0000256" key="5">
    <source>
        <dbReference type="ARBA" id="ARBA00023134"/>
    </source>
</evidence>
<dbReference type="GO" id="GO:0005737">
    <property type="term" value="C:cytoplasm"/>
    <property type="evidence" value="ECO:0007669"/>
    <property type="project" value="TreeGrafter"/>
</dbReference>
<dbReference type="GO" id="GO:0007189">
    <property type="term" value="P:adenylate cyclase-activating G protein-coupled receptor signaling pathway"/>
    <property type="evidence" value="ECO:0007669"/>
    <property type="project" value="TreeGrafter"/>
</dbReference>
<feature type="binding site" evidence="9">
    <location>
        <begin position="31"/>
        <end position="35"/>
    </location>
    <ligand>
        <name>GTP</name>
        <dbReference type="ChEBI" id="CHEBI:37565"/>
    </ligand>
</feature>
<reference evidence="11" key="2">
    <citation type="submission" date="2015-01" db="EMBL/GenBank/DDBJ databases">
        <title>Evolutionary Origins and Diversification of the Mycorrhizal Mutualists.</title>
        <authorList>
            <consortium name="DOE Joint Genome Institute"/>
            <consortium name="Mycorrhizal Genomics Consortium"/>
            <person name="Kohler A."/>
            <person name="Kuo A."/>
            <person name="Nagy L.G."/>
            <person name="Floudas D."/>
            <person name="Copeland A."/>
            <person name="Barry K.W."/>
            <person name="Cichocki N."/>
            <person name="Veneault-Fourrey C."/>
            <person name="LaButti K."/>
            <person name="Lindquist E.A."/>
            <person name="Lipzen A."/>
            <person name="Lundell T."/>
            <person name="Morin E."/>
            <person name="Murat C."/>
            <person name="Riley R."/>
            <person name="Ohm R."/>
            <person name="Sun H."/>
            <person name="Tunlid A."/>
            <person name="Henrissat B."/>
            <person name="Grigoriev I.V."/>
            <person name="Hibbett D.S."/>
            <person name="Martin F."/>
        </authorList>
    </citation>
    <scope>NUCLEOTIDE SEQUENCE [LARGE SCALE GENOMIC DNA]</scope>
    <source>
        <strain evidence="11">F 1598</strain>
    </source>
</reference>
<feature type="non-terminal residue" evidence="10">
    <location>
        <position position="1"/>
    </location>
</feature>
<dbReference type="PROSITE" id="PS51882">
    <property type="entry name" value="G_ALPHA"/>
    <property type="match status" value="1"/>
</dbReference>
<keyword evidence="1" id="KW-0519">Myristate</keyword>
<dbReference type="OrthoDB" id="5817230at2759"/>
<accession>A0A0C3GCW8</accession>
<dbReference type="GO" id="GO:0001664">
    <property type="term" value="F:G protein-coupled receptor binding"/>
    <property type="evidence" value="ECO:0007669"/>
    <property type="project" value="TreeGrafter"/>
</dbReference>
<gene>
    <name evidence="10" type="ORF">PILCRDRAFT_62442</name>
</gene>
<dbReference type="Gene3D" id="1.10.400.10">
    <property type="entry name" value="GI Alpha 1, domain 2-like"/>
    <property type="match status" value="1"/>
</dbReference>
<dbReference type="PRINTS" id="PR00318">
    <property type="entry name" value="GPROTEINA"/>
</dbReference>
<reference evidence="10 11" key="1">
    <citation type="submission" date="2014-04" db="EMBL/GenBank/DDBJ databases">
        <authorList>
            <consortium name="DOE Joint Genome Institute"/>
            <person name="Kuo A."/>
            <person name="Tarkka M."/>
            <person name="Buscot F."/>
            <person name="Kohler A."/>
            <person name="Nagy L.G."/>
            <person name="Floudas D."/>
            <person name="Copeland A."/>
            <person name="Barry K.W."/>
            <person name="Cichocki N."/>
            <person name="Veneault-Fourrey C."/>
            <person name="LaButti K."/>
            <person name="Lindquist E.A."/>
            <person name="Lipzen A."/>
            <person name="Lundell T."/>
            <person name="Morin E."/>
            <person name="Murat C."/>
            <person name="Sun H."/>
            <person name="Tunlid A."/>
            <person name="Henrissat B."/>
            <person name="Grigoriev I.V."/>
            <person name="Hibbett D.S."/>
            <person name="Martin F."/>
            <person name="Nordberg H.P."/>
            <person name="Cantor M.N."/>
            <person name="Hua S.X."/>
        </authorList>
    </citation>
    <scope>NUCLEOTIDE SEQUENCE [LARGE SCALE GENOMIC DNA]</scope>
    <source>
        <strain evidence="10 11">F 1598</strain>
    </source>
</reference>